<dbReference type="InterPro" id="IPR050796">
    <property type="entry name" value="SCF_F-box_component"/>
</dbReference>
<feature type="domain" description="F-box" evidence="1">
    <location>
        <begin position="7"/>
        <end position="44"/>
    </location>
</feature>
<evidence type="ECO:0000259" key="2">
    <source>
        <dbReference type="Pfam" id="PF08268"/>
    </source>
</evidence>
<evidence type="ECO:0000313" key="4">
    <source>
        <dbReference type="Proteomes" id="UP001054889"/>
    </source>
</evidence>
<dbReference type="InterPro" id="IPR036047">
    <property type="entry name" value="F-box-like_dom_sf"/>
</dbReference>
<dbReference type="InterPro" id="IPR013187">
    <property type="entry name" value="F-box-assoc_dom_typ3"/>
</dbReference>
<dbReference type="InterPro" id="IPR001810">
    <property type="entry name" value="F-box_dom"/>
</dbReference>
<dbReference type="Gene3D" id="1.20.1280.50">
    <property type="match status" value="1"/>
</dbReference>
<dbReference type="PANTHER" id="PTHR31672">
    <property type="entry name" value="BNACNNG10540D PROTEIN"/>
    <property type="match status" value="1"/>
</dbReference>
<accession>A0AAV5E079</accession>
<dbReference type="Pfam" id="PF00646">
    <property type="entry name" value="F-box"/>
    <property type="match status" value="1"/>
</dbReference>
<evidence type="ECO:0008006" key="5">
    <source>
        <dbReference type="Google" id="ProtNLM"/>
    </source>
</evidence>
<sequence>MADADVFSSLTTDAFMEILLRLHPSKRWRLRLVCRLWRDVIQDRMPAPSRPVPLAFVVNYSDDYVAMSACAYTVHDLKAGRFVEVWRSNNFFPTCTFDYRKDRNVYTGEFDTAMVGTSNGVMCLCDNTVSGGAISLVNPVTGESLAVPRLPGSSAQWVWRARGTTMIPSWHRTYSFGYDQTTERYTIVHVPCDIDNNTGGFFNAVQVFTFTPGADAAATTWRDVPVTAGTCCVDAGLVSIDGATYWITKGGVKSVVSFDHREERVVFTKALPKRDEEGYGWHLTDVHGRLGVVSSSVDHLRTPAEKTEVCWVLVGDGKEWIQRYSVQVSGVLEWIARPHFAHGDHVLLAGSNQMVYGHMLPNTKGRVQSGELRSVRVSVQMPGVAVSGMGGKIMGIFSYVWNTEPFTASSWNNKGVAKL</sequence>
<reference evidence="3" key="2">
    <citation type="submission" date="2021-12" db="EMBL/GenBank/DDBJ databases">
        <title>Resequencing data analysis of finger millet.</title>
        <authorList>
            <person name="Hatakeyama M."/>
            <person name="Aluri S."/>
            <person name="Balachadran M.T."/>
            <person name="Sivarajan S.R."/>
            <person name="Poveda L."/>
            <person name="Shimizu-Inatsugi R."/>
            <person name="Schlapbach R."/>
            <person name="Sreeman S.M."/>
            <person name="Shimizu K.K."/>
        </authorList>
    </citation>
    <scope>NUCLEOTIDE SEQUENCE</scope>
</reference>
<keyword evidence="4" id="KW-1185">Reference proteome</keyword>
<comment type="caution">
    <text evidence="3">The sequence shown here is derived from an EMBL/GenBank/DDBJ whole genome shotgun (WGS) entry which is preliminary data.</text>
</comment>
<dbReference type="NCBIfam" id="TIGR01640">
    <property type="entry name" value="F_box_assoc_1"/>
    <property type="match status" value="1"/>
</dbReference>
<dbReference type="InterPro" id="IPR017451">
    <property type="entry name" value="F-box-assoc_interact_dom"/>
</dbReference>
<feature type="domain" description="F-box associated beta-propeller type 3" evidence="2">
    <location>
        <begin position="113"/>
        <end position="323"/>
    </location>
</feature>
<evidence type="ECO:0000259" key="1">
    <source>
        <dbReference type="Pfam" id="PF00646"/>
    </source>
</evidence>
<name>A0AAV5E079_ELECO</name>
<dbReference type="Pfam" id="PF08268">
    <property type="entry name" value="FBA_3"/>
    <property type="match status" value="1"/>
</dbReference>
<proteinExistence type="predicted"/>
<dbReference type="AlphaFoldDB" id="A0AAV5E079"/>
<dbReference type="PANTHER" id="PTHR31672:SF13">
    <property type="entry name" value="F-BOX PROTEIN CPR30-LIKE"/>
    <property type="match status" value="1"/>
</dbReference>
<reference evidence="3" key="1">
    <citation type="journal article" date="2018" name="DNA Res.">
        <title>Multiple hybrid de novo genome assembly of finger millet, an orphan allotetraploid crop.</title>
        <authorList>
            <person name="Hatakeyama M."/>
            <person name="Aluri S."/>
            <person name="Balachadran M.T."/>
            <person name="Sivarajan S.R."/>
            <person name="Patrignani A."/>
            <person name="Gruter S."/>
            <person name="Poveda L."/>
            <person name="Shimizu-Inatsugi R."/>
            <person name="Baeten J."/>
            <person name="Francoijs K.J."/>
            <person name="Nataraja K.N."/>
            <person name="Reddy Y.A.N."/>
            <person name="Phadnis S."/>
            <person name="Ravikumar R.L."/>
            <person name="Schlapbach R."/>
            <person name="Sreeman S.M."/>
            <person name="Shimizu K.K."/>
        </authorList>
    </citation>
    <scope>NUCLEOTIDE SEQUENCE</scope>
</reference>
<evidence type="ECO:0000313" key="3">
    <source>
        <dbReference type="EMBL" id="GJN15852.1"/>
    </source>
</evidence>
<protein>
    <recommendedName>
        <fullName evidence="5">F-box domain-containing protein</fullName>
    </recommendedName>
</protein>
<dbReference type="EMBL" id="BQKI01000072">
    <property type="protein sequence ID" value="GJN15852.1"/>
    <property type="molecule type" value="Genomic_DNA"/>
</dbReference>
<dbReference type="Proteomes" id="UP001054889">
    <property type="component" value="Unassembled WGS sequence"/>
</dbReference>
<dbReference type="SUPFAM" id="SSF81383">
    <property type="entry name" value="F-box domain"/>
    <property type="match status" value="1"/>
</dbReference>
<gene>
    <name evidence="3" type="primary">gb02796</name>
    <name evidence="3" type="ORF">PR202_gb02796</name>
</gene>
<organism evidence="3 4">
    <name type="scientific">Eleusine coracana subsp. coracana</name>
    <dbReference type="NCBI Taxonomy" id="191504"/>
    <lineage>
        <taxon>Eukaryota</taxon>
        <taxon>Viridiplantae</taxon>
        <taxon>Streptophyta</taxon>
        <taxon>Embryophyta</taxon>
        <taxon>Tracheophyta</taxon>
        <taxon>Spermatophyta</taxon>
        <taxon>Magnoliopsida</taxon>
        <taxon>Liliopsida</taxon>
        <taxon>Poales</taxon>
        <taxon>Poaceae</taxon>
        <taxon>PACMAD clade</taxon>
        <taxon>Chloridoideae</taxon>
        <taxon>Cynodonteae</taxon>
        <taxon>Eleusininae</taxon>
        <taxon>Eleusine</taxon>
    </lineage>
</organism>